<accession>A0A7K5MDF6</accession>
<evidence type="ECO:0000256" key="3">
    <source>
        <dbReference type="PROSITE-ProRule" id="PRU00239"/>
    </source>
</evidence>
<proteinExistence type="inferred from homology"/>
<keyword evidence="6" id="KW-1185">Reference proteome</keyword>
<evidence type="ECO:0000259" key="4">
    <source>
        <dbReference type="PROSITE" id="PS50203"/>
    </source>
</evidence>
<dbReference type="PANTHER" id="PTHR10183:SF374">
    <property type="entry name" value="CALPAIN-8"/>
    <property type="match status" value="1"/>
</dbReference>
<feature type="active site" evidence="2">
    <location>
        <position position="120"/>
    </location>
</feature>
<name>A0A7K5MDF6_CARCD</name>
<gene>
    <name evidence="5" type="primary">Capn2_3</name>
    <name evidence="5" type="ORF">CARCAR_R10029</name>
</gene>
<dbReference type="GO" id="GO:0004198">
    <property type="term" value="F:calcium-dependent cysteine-type endopeptidase activity"/>
    <property type="evidence" value="ECO:0007669"/>
    <property type="project" value="InterPro"/>
</dbReference>
<evidence type="ECO:0000313" key="5">
    <source>
        <dbReference type="EMBL" id="NWT28785.1"/>
    </source>
</evidence>
<protein>
    <submittedName>
        <fullName evidence="5">CAN2 protein</fullName>
    </submittedName>
</protein>
<evidence type="ECO:0000313" key="6">
    <source>
        <dbReference type="Proteomes" id="UP000583740"/>
    </source>
</evidence>
<dbReference type="SMART" id="SM00230">
    <property type="entry name" value="CysPc"/>
    <property type="match status" value="1"/>
</dbReference>
<dbReference type="PRINTS" id="PR00704">
    <property type="entry name" value="CALPAIN"/>
</dbReference>
<dbReference type="GO" id="GO:0006508">
    <property type="term" value="P:proteolysis"/>
    <property type="evidence" value="ECO:0007669"/>
    <property type="project" value="InterPro"/>
</dbReference>
<feature type="domain" description="Calpain catalytic" evidence="4">
    <location>
        <begin position="1"/>
        <end position="130"/>
    </location>
</feature>
<comment type="caution">
    <text evidence="5">The sequence shown here is derived from an EMBL/GenBank/DDBJ whole genome shotgun (WGS) entry which is preliminary data.</text>
</comment>
<dbReference type="PANTHER" id="PTHR10183">
    <property type="entry name" value="CALPAIN"/>
    <property type="match status" value="1"/>
</dbReference>
<dbReference type="InterPro" id="IPR022684">
    <property type="entry name" value="Calpain_cysteine_protease"/>
</dbReference>
<dbReference type="EMBL" id="VYXE01012448">
    <property type="protein sequence ID" value="NWT28785.1"/>
    <property type="molecule type" value="Genomic_DNA"/>
</dbReference>
<dbReference type="Pfam" id="PF00648">
    <property type="entry name" value="Peptidase_C2"/>
    <property type="match status" value="1"/>
</dbReference>
<dbReference type="Proteomes" id="UP000583740">
    <property type="component" value="Unassembled WGS sequence"/>
</dbReference>
<dbReference type="GO" id="GO:0005737">
    <property type="term" value="C:cytoplasm"/>
    <property type="evidence" value="ECO:0007669"/>
    <property type="project" value="TreeGrafter"/>
</dbReference>
<evidence type="ECO:0000256" key="2">
    <source>
        <dbReference type="PIRSR" id="PIRSR622684-1"/>
    </source>
</evidence>
<dbReference type="Gene3D" id="3.90.70.10">
    <property type="entry name" value="Cysteine proteinases"/>
    <property type="match status" value="1"/>
</dbReference>
<dbReference type="PROSITE" id="PS50203">
    <property type="entry name" value="CALPAIN_CAT"/>
    <property type="match status" value="1"/>
</dbReference>
<dbReference type="AlphaFoldDB" id="A0A7K5MDF6"/>
<feature type="non-terminal residue" evidence="5">
    <location>
        <position position="130"/>
    </location>
</feature>
<comment type="caution">
    <text evidence="3">Lacks conserved residue(s) required for the propagation of feature annotation.</text>
</comment>
<feature type="non-terminal residue" evidence="5">
    <location>
        <position position="1"/>
    </location>
</feature>
<evidence type="ECO:0000256" key="1">
    <source>
        <dbReference type="ARBA" id="ARBA00007623"/>
    </source>
</evidence>
<sequence length="130" mass="14495">FWECGEWVDVVVDDRLPTKNRKLLFVHSEEGNKFWSMLLEKAYTKLNSSFEALAGGSTVEGFEEFTGGISESYELRRAPSNLYQIIQKALRARSLLGYSIDITAAAEIEAITSLKLVNGHAYSITGAEEV</sequence>
<dbReference type="InterPro" id="IPR038765">
    <property type="entry name" value="Papain-like_cys_pep_sf"/>
</dbReference>
<comment type="similarity">
    <text evidence="1">Belongs to the peptidase C2 family.</text>
</comment>
<reference evidence="5 6" key="1">
    <citation type="submission" date="2019-09" db="EMBL/GenBank/DDBJ databases">
        <title>Bird 10,000 Genomes (B10K) Project - Family phase.</title>
        <authorList>
            <person name="Zhang G."/>
        </authorList>
    </citation>
    <scope>NUCLEOTIDE SEQUENCE [LARGE SCALE GENOMIC DNA]</scope>
    <source>
        <strain evidence="5">B10K-DU-001-69</strain>
        <tissue evidence="5">Muscle</tissue>
    </source>
</reference>
<organism evidence="5 6">
    <name type="scientific">Cardinalis cardinalis</name>
    <name type="common">Northern cardinal</name>
    <dbReference type="NCBI Taxonomy" id="98964"/>
    <lineage>
        <taxon>Eukaryota</taxon>
        <taxon>Metazoa</taxon>
        <taxon>Chordata</taxon>
        <taxon>Craniata</taxon>
        <taxon>Vertebrata</taxon>
        <taxon>Euteleostomi</taxon>
        <taxon>Archelosauria</taxon>
        <taxon>Archosauria</taxon>
        <taxon>Dinosauria</taxon>
        <taxon>Saurischia</taxon>
        <taxon>Theropoda</taxon>
        <taxon>Coelurosauria</taxon>
        <taxon>Aves</taxon>
        <taxon>Neognathae</taxon>
        <taxon>Neoaves</taxon>
        <taxon>Telluraves</taxon>
        <taxon>Australaves</taxon>
        <taxon>Passeriformes</taxon>
        <taxon>Cardinalidae</taxon>
        <taxon>Cardinalis</taxon>
    </lineage>
</organism>
<dbReference type="InterPro" id="IPR001300">
    <property type="entry name" value="Peptidase_C2_calpain_cat"/>
</dbReference>
<dbReference type="SUPFAM" id="SSF54001">
    <property type="entry name" value="Cysteine proteinases"/>
    <property type="match status" value="1"/>
</dbReference>